<dbReference type="RefSeq" id="WP_152574812.1">
    <property type="nucleotide sequence ID" value="NZ_VIKU02000004.1"/>
</dbReference>
<gene>
    <name evidence="2" type="ORF">FK220_013170</name>
</gene>
<proteinExistence type="predicted"/>
<feature type="signal peptide" evidence="1">
    <location>
        <begin position="1"/>
        <end position="22"/>
    </location>
</feature>
<sequence length="162" mass="18215">MKKISLLFILLPMLVMSRQNKAIIKVSGHAVHIDPTPSFNAIVSLSGSYSNFPSEVVGLEEMKIRYREALKKAGISWDTLKESPNDFGYETLGYEKEGTIYEYRTTSVLEMKKFLTIKTFGLQHLRSFARFAIDAHEVKRLNELALANAKDKAVAIAAAMDK</sequence>
<comment type="caution">
    <text evidence="2">The sequence shown here is derived from an EMBL/GenBank/DDBJ whole genome shotgun (WGS) entry which is preliminary data.</text>
</comment>
<reference evidence="2" key="2">
    <citation type="submission" date="2020-03" db="EMBL/GenBank/DDBJ databases">
        <title>Flavobacteriaceae bacterium strain TP-CH-4, a member of the family Flavobacteriaceae isolated from a deep-sea seamount.</title>
        <authorList>
            <person name="Zhang D.-C."/>
        </authorList>
    </citation>
    <scope>NUCLEOTIDE SEQUENCE</scope>
    <source>
        <strain evidence="2">TP-CH-4</strain>
    </source>
</reference>
<keyword evidence="1" id="KW-0732">Signal</keyword>
<protein>
    <recommendedName>
        <fullName evidence="4">DUF541 domain-containing protein</fullName>
    </recommendedName>
</protein>
<evidence type="ECO:0000313" key="3">
    <source>
        <dbReference type="Proteomes" id="UP000707206"/>
    </source>
</evidence>
<name>A0A967AWA8_9FLAO</name>
<evidence type="ECO:0000313" key="2">
    <source>
        <dbReference type="EMBL" id="NHF60298.1"/>
    </source>
</evidence>
<reference evidence="2" key="1">
    <citation type="submission" date="2019-07" db="EMBL/GenBank/DDBJ databases">
        <authorList>
            <person name="De-Chao Zhang Q."/>
        </authorList>
    </citation>
    <scope>NUCLEOTIDE SEQUENCE</scope>
    <source>
        <strain evidence="2">TP-CH-4</strain>
    </source>
</reference>
<evidence type="ECO:0008006" key="4">
    <source>
        <dbReference type="Google" id="ProtNLM"/>
    </source>
</evidence>
<dbReference type="EMBL" id="VIKU02000004">
    <property type="protein sequence ID" value="NHF60298.1"/>
    <property type="molecule type" value="Genomic_DNA"/>
</dbReference>
<organism evidence="2 3">
    <name type="scientific">Pelagihabitans pacificus</name>
    <dbReference type="NCBI Taxonomy" id="2696054"/>
    <lineage>
        <taxon>Bacteria</taxon>
        <taxon>Pseudomonadati</taxon>
        <taxon>Bacteroidota</taxon>
        <taxon>Flavobacteriia</taxon>
        <taxon>Flavobacteriales</taxon>
        <taxon>Flavobacteriaceae</taxon>
        <taxon>Pelagihabitans</taxon>
    </lineage>
</organism>
<dbReference type="AlphaFoldDB" id="A0A967AWA8"/>
<dbReference type="Proteomes" id="UP000707206">
    <property type="component" value="Unassembled WGS sequence"/>
</dbReference>
<evidence type="ECO:0000256" key="1">
    <source>
        <dbReference type="SAM" id="SignalP"/>
    </source>
</evidence>
<accession>A0A967AWA8</accession>
<feature type="chain" id="PRO_5037836269" description="DUF541 domain-containing protein" evidence="1">
    <location>
        <begin position="23"/>
        <end position="162"/>
    </location>
</feature>
<keyword evidence="3" id="KW-1185">Reference proteome</keyword>